<evidence type="ECO:0000256" key="3">
    <source>
        <dbReference type="ARBA" id="ARBA00022692"/>
    </source>
</evidence>
<dbReference type="PANTHER" id="PTHR11266:SF16">
    <property type="entry name" value="PROTEIN SYM1"/>
    <property type="match status" value="1"/>
</dbReference>
<evidence type="ECO:0008006" key="10">
    <source>
        <dbReference type="Google" id="ProtNLM"/>
    </source>
</evidence>
<keyword evidence="3" id="KW-0812">Transmembrane</keyword>
<reference evidence="8" key="1">
    <citation type="submission" date="2022-04" db="EMBL/GenBank/DDBJ databases">
        <title>Carnegiea gigantea Genome sequencing and assembly v2.</title>
        <authorList>
            <person name="Copetti D."/>
            <person name="Sanderson M.J."/>
            <person name="Burquez A."/>
            <person name="Wojciechowski M.F."/>
        </authorList>
    </citation>
    <scope>NUCLEOTIDE SEQUENCE</scope>
    <source>
        <strain evidence="8">SGP5-SGP5p</strain>
        <tissue evidence="8">Aerial part</tissue>
    </source>
</reference>
<gene>
    <name evidence="8" type="ORF">Cgig2_018944</name>
</gene>
<dbReference type="Proteomes" id="UP001153076">
    <property type="component" value="Unassembled WGS sequence"/>
</dbReference>
<comment type="subcellular location">
    <subcellularLocation>
        <location evidence="1">Membrane</location>
        <topology evidence="1">Multi-pass membrane protein</topology>
    </subcellularLocation>
</comment>
<name>A0A9Q1JHE0_9CARY</name>
<evidence type="ECO:0000256" key="1">
    <source>
        <dbReference type="ARBA" id="ARBA00004141"/>
    </source>
</evidence>
<protein>
    <recommendedName>
        <fullName evidence="10">Peroxisomal membrane protein 2</fullName>
    </recommendedName>
</protein>
<evidence type="ECO:0000256" key="5">
    <source>
        <dbReference type="ARBA" id="ARBA00023136"/>
    </source>
</evidence>
<keyword evidence="5" id="KW-0472">Membrane</keyword>
<dbReference type="AlphaFoldDB" id="A0A9Q1JHE0"/>
<evidence type="ECO:0000313" key="9">
    <source>
        <dbReference type="Proteomes" id="UP001153076"/>
    </source>
</evidence>
<comment type="caution">
    <text evidence="8">The sequence shown here is derived from an EMBL/GenBank/DDBJ whole genome shotgun (WGS) entry which is preliminary data.</text>
</comment>
<accession>A0A9Q1JHE0</accession>
<evidence type="ECO:0000256" key="2">
    <source>
        <dbReference type="ARBA" id="ARBA00006824"/>
    </source>
</evidence>
<dbReference type="OrthoDB" id="430207at2759"/>
<dbReference type="GO" id="GO:0016020">
    <property type="term" value="C:membrane"/>
    <property type="evidence" value="ECO:0007669"/>
    <property type="project" value="UniProtKB-SubCell"/>
</dbReference>
<sequence>MASSSLVSVSSHSSSNLSMASLNSISRKTLSPLSKPLKPPAPRKPLNLKLNQCPAAPALATTWLRRPLSATAKELDVPPVQSPHRTDHADMTMGEEREAGDCEGELMVGHFEGRLSVEGVGGGGRQGNDKEGQKDVKKLIDRVINATIVLAAGSFAVTKLLTIDHDYWHGWTLYEILRYAPQHNWTAYEEILKTNPIFAKMVISGVVYSLGDWIAQCYEGKPLFDFDRARMFRSGVTGFCLHGSLSHFYYEFCEAGWKLWPFAHLVTYGVIPVEQRLLWVDCVELIWVTILSTYSNEKSEARISEASAESTSSKNPLEV</sequence>
<dbReference type="EMBL" id="JAKOGI010001496">
    <property type="protein sequence ID" value="KAJ8425327.1"/>
    <property type="molecule type" value="Genomic_DNA"/>
</dbReference>
<organism evidence="8 9">
    <name type="scientific">Carnegiea gigantea</name>
    <dbReference type="NCBI Taxonomy" id="171969"/>
    <lineage>
        <taxon>Eukaryota</taxon>
        <taxon>Viridiplantae</taxon>
        <taxon>Streptophyta</taxon>
        <taxon>Embryophyta</taxon>
        <taxon>Tracheophyta</taxon>
        <taxon>Spermatophyta</taxon>
        <taxon>Magnoliopsida</taxon>
        <taxon>eudicotyledons</taxon>
        <taxon>Gunneridae</taxon>
        <taxon>Pentapetalae</taxon>
        <taxon>Caryophyllales</taxon>
        <taxon>Cactineae</taxon>
        <taxon>Cactaceae</taxon>
        <taxon>Cactoideae</taxon>
        <taxon>Echinocereeae</taxon>
        <taxon>Carnegiea</taxon>
    </lineage>
</organism>
<keyword evidence="9" id="KW-1185">Reference proteome</keyword>
<dbReference type="Pfam" id="PF04117">
    <property type="entry name" value="Mpv17_PMP22"/>
    <property type="match status" value="1"/>
</dbReference>
<proteinExistence type="inferred from homology"/>
<dbReference type="PANTHER" id="PTHR11266">
    <property type="entry name" value="PEROXISOMAL MEMBRANE PROTEIN 2, PXMP2 MPV17"/>
    <property type="match status" value="1"/>
</dbReference>
<evidence type="ECO:0000256" key="6">
    <source>
        <dbReference type="RuleBase" id="RU363053"/>
    </source>
</evidence>
<keyword evidence="4" id="KW-1133">Transmembrane helix</keyword>
<comment type="similarity">
    <text evidence="2 6">Belongs to the peroxisomal membrane protein PXMP2/4 family.</text>
</comment>
<evidence type="ECO:0000256" key="7">
    <source>
        <dbReference type="SAM" id="MobiDB-lite"/>
    </source>
</evidence>
<evidence type="ECO:0000256" key="4">
    <source>
        <dbReference type="ARBA" id="ARBA00022989"/>
    </source>
</evidence>
<dbReference type="InterPro" id="IPR007248">
    <property type="entry name" value="Mpv17_PMP22"/>
</dbReference>
<dbReference type="GO" id="GO:0005737">
    <property type="term" value="C:cytoplasm"/>
    <property type="evidence" value="ECO:0007669"/>
    <property type="project" value="TreeGrafter"/>
</dbReference>
<feature type="region of interest" description="Disordered" evidence="7">
    <location>
        <begin position="72"/>
        <end position="92"/>
    </location>
</feature>
<evidence type="ECO:0000313" key="8">
    <source>
        <dbReference type="EMBL" id="KAJ8425327.1"/>
    </source>
</evidence>